<dbReference type="PANTHER" id="PTHR47485">
    <property type="entry name" value="THYLAKOID LUMENAL 17.4 KDA PROTEIN, CHLOROPLASTIC"/>
    <property type="match status" value="1"/>
</dbReference>
<dbReference type="AlphaFoldDB" id="A0A382XKA9"/>
<accession>A0A382XKA9</accession>
<dbReference type="EMBL" id="UINC01168059">
    <property type="protein sequence ID" value="SVD70891.1"/>
    <property type="molecule type" value="Genomic_DNA"/>
</dbReference>
<dbReference type="InterPro" id="IPR001646">
    <property type="entry name" value="5peptide_repeat"/>
</dbReference>
<feature type="non-terminal residue" evidence="2">
    <location>
        <position position="1"/>
    </location>
</feature>
<organism evidence="2">
    <name type="scientific">marine metagenome</name>
    <dbReference type="NCBI Taxonomy" id="408172"/>
    <lineage>
        <taxon>unclassified sequences</taxon>
        <taxon>metagenomes</taxon>
        <taxon>ecological metagenomes</taxon>
    </lineage>
</organism>
<dbReference type="SUPFAM" id="SSF141571">
    <property type="entry name" value="Pentapeptide repeat-like"/>
    <property type="match status" value="1"/>
</dbReference>
<evidence type="ECO:0000256" key="1">
    <source>
        <dbReference type="ARBA" id="ARBA00022737"/>
    </source>
</evidence>
<evidence type="ECO:0000313" key="2">
    <source>
        <dbReference type="EMBL" id="SVD70891.1"/>
    </source>
</evidence>
<proteinExistence type="predicted"/>
<reference evidence="2" key="1">
    <citation type="submission" date="2018-05" db="EMBL/GenBank/DDBJ databases">
        <authorList>
            <person name="Lanie J.A."/>
            <person name="Ng W.-L."/>
            <person name="Kazmierczak K.M."/>
            <person name="Andrzejewski T.M."/>
            <person name="Davidsen T.M."/>
            <person name="Wayne K.J."/>
            <person name="Tettelin H."/>
            <person name="Glass J.I."/>
            <person name="Rusch D."/>
            <person name="Podicherti R."/>
            <person name="Tsui H.-C.T."/>
            <person name="Winkler M.E."/>
        </authorList>
    </citation>
    <scope>NUCLEOTIDE SEQUENCE</scope>
</reference>
<dbReference type="Gene3D" id="2.160.20.80">
    <property type="entry name" value="E3 ubiquitin-protein ligase SopA"/>
    <property type="match status" value="2"/>
</dbReference>
<protein>
    <recommendedName>
        <fullName evidence="3">Pentapeptide repeat-containing protein</fullName>
    </recommendedName>
</protein>
<sequence length="199" mass="21131">KNKSLAGADLTATSFAHSNLSGVDLSGTLLQGTNFWKTNLSGVDFSVISNAFINGAAFPEANLSNANFEGVGFFTGVIYKITKEGDGYLAEEDGAELLERYFPPPPSVMLITKQAVGNDLQLEFIVYNSFDYANLQNVNFSNTNLRFANFDSASLTNANLSGADLSNTNLSGADLTGANLENAVLTNAILNCKGHPICV</sequence>
<dbReference type="Pfam" id="PF00805">
    <property type="entry name" value="Pentapeptide"/>
    <property type="match status" value="2"/>
</dbReference>
<name>A0A382XKA9_9ZZZZ</name>
<dbReference type="PANTHER" id="PTHR47485:SF1">
    <property type="entry name" value="THYLAKOID LUMENAL 17.4 KDA PROTEIN, CHLOROPLASTIC"/>
    <property type="match status" value="1"/>
</dbReference>
<evidence type="ECO:0008006" key="3">
    <source>
        <dbReference type="Google" id="ProtNLM"/>
    </source>
</evidence>
<keyword evidence="1" id="KW-0677">Repeat</keyword>
<gene>
    <name evidence="2" type="ORF">METZ01_LOCUS423745</name>
</gene>